<feature type="region of interest" description="Disordered" evidence="4">
    <location>
        <begin position="472"/>
        <end position="528"/>
    </location>
</feature>
<feature type="domain" description="Expansin-like EG45" evidence="6">
    <location>
        <begin position="58"/>
        <end position="160"/>
    </location>
</feature>
<evidence type="ECO:0008006" key="10">
    <source>
        <dbReference type="Google" id="ProtNLM"/>
    </source>
</evidence>
<feature type="compositionally biased region" description="Basic and acidic residues" evidence="4">
    <location>
        <begin position="472"/>
        <end position="481"/>
    </location>
</feature>
<organism evidence="8 9">
    <name type="scientific">Musa troglodytarum</name>
    <name type="common">fe'i banana</name>
    <dbReference type="NCBI Taxonomy" id="320322"/>
    <lineage>
        <taxon>Eukaryota</taxon>
        <taxon>Viridiplantae</taxon>
        <taxon>Streptophyta</taxon>
        <taxon>Embryophyta</taxon>
        <taxon>Tracheophyta</taxon>
        <taxon>Spermatophyta</taxon>
        <taxon>Magnoliopsida</taxon>
        <taxon>Liliopsida</taxon>
        <taxon>Zingiberales</taxon>
        <taxon>Musaceae</taxon>
        <taxon>Musa</taxon>
    </lineage>
</organism>
<name>A0A9E7G4R8_9LILI</name>
<comment type="subcellular location">
    <subcellularLocation>
        <location evidence="1">Secreted</location>
    </subcellularLocation>
</comment>
<keyword evidence="5" id="KW-0472">Membrane</keyword>
<dbReference type="InterPro" id="IPR007118">
    <property type="entry name" value="Expan_Lol_pI"/>
</dbReference>
<dbReference type="AlphaFoldDB" id="A0A9E7G4R8"/>
<dbReference type="InterPro" id="IPR007112">
    <property type="entry name" value="Expansin/allergen_DPBB_dom"/>
</dbReference>
<dbReference type="InterPro" id="IPR009009">
    <property type="entry name" value="RlpA-like_DPBB"/>
</dbReference>
<reference evidence="8" key="1">
    <citation type="submission" date="2022-05" db="EMBL/GenBank/DDBJ databases">
        <title>The Musa troglodytarum L. genome provides insights into the mechanism of non-climacteric behaviour and enrichment of carotenoids.</title>
        <authorList>
            <person name="Wang J."/>
        </authorList>
    </citation>
    <scope>NUCLEOTIDE SEQUENCE</scope>
    <source>
        <tissue evidence="8">Leaf</tissue>
    </source>
</reference>
<proteinExistence type="inferred from homology"/>
<dbReference type="PRINTS" id="PR01225">
    <property type="entry name" value="EXPANSNFAMLY"/>
</dbReference>
<sequence length="847" mass="92591">MASCFFSPFSSCGLLLLFFFSFSVFWFYYGDSHPVFDPHWHPATATWYGSPDGDGSDGGACGYGSLVDVRPLRARVGAVSPVLFKGGQGCGACYKVRCLDPAICSRRAVTVIVTDECPGGYCASGRTHFDLSGAAFGRLAVAGEAGQIRDRGEISVVFRRYSPECLTVLSAWIAANSVEWLEMKHIWGGNWCFNGGPLQGPFSVKLATLTTQKTFTARDVIPSPTLNFGIFVAKEADWSSNLKELEMLGRELVLRKEAAVNLREVAARTTLREVRQKGHIYVELRHVGKRIIFFCTLCLTPCYSDTVLFDHLRGNLHARRLTAAKATLFGATPWPFNDGVLFFDSSNEPDLLLSGSDSQNDMALVVSNSSGTDHEVTSSFTLDSPSRNCCGRKRSGNYSKSDGSSDAKLGSSSNGHKASLRSSCTALDMVSTCSWAENSLIIPGVLLKEEVSNLALKHLGVGQIAYRIQEDKEGHGRKGAVEEEEPLTSPGSFFEIDDSGHRRQRKRKSFSDQEDYSDGSNGCSESLSGDGSSLDIVAADDPQQLEKRLISSKVVWRQLRKQKRLAAERICDICGQPMLPGKDVASLLNCRTGNLACSSRNTNGYVMQAFHPFHASCLIHWILLCESEMADQRNKTKVTRGRKGRSMLKNRISSIFCPECQGTGVAIKGEELEKPTIPLSEMFLYKLKAIEANKAWMKNPEILQKCSTGLHFPSGCVDNSQNCHHKNRSLFLWRLPEYTDEQFKCLDETTAPLPTTLDLAATAANLTFRGTEAHLRPLNCGRSPNPRRPRGDETEAEALGADAGAAERLRQGTANDSMTVAAITTGKEATAAACAVDGSAWRAAKYA</sequence>
<dbReference type="SMART" id="SM00837">
    <property type="entry name" value="DPBB_1"/>
    <property type="match status" value="1"/>
</dbReference>
<keyword evidence="9" id="KW-1185">Reference proteome</keyword>
<dbReference type="Gene3D" id="2.40.40.10">
    <property type="entry name" value="RlpA-like domain"/>
    <property type="match status" value="1"/>
</dbReference>
<dbReference type="Pfam" id="PF01357">
    <property type="entry name" value="Expansin_C"/>
    <property type="match status" value="1"/>
</dbReference>
<dbReference type="Pfam" id="PF03330">
    <property type="entry name" value="DPBB_1"/>
    <property type="match status" value="1"/>
</dbReference>
<keyword evidence="5" id="KW-1133">Transmembrane helix</keyword>
<evidence type="ECO:0000256" key="5">
    <source>
        <dbReference type="SAM" id="Phobius"/>
    </source>
</evidence>
<dbReference type="InterPro" id="IPR036749">
    <property type="entry name" value="Expansin_CBD_sf"/>
</dbReference>
<feature type="region of interest" description="Disordered" evidence="4">
    <location>
        <begin position="777"/>
        <end position="798"/>
    </location>
</feature>
<comment type="similarity">
    <text evidence="3">Belongs to the expansin family.</text>
</comment>
<dbReference type="OrthoDB" id="415696at2759"/>
<evidence type="ECO:0000259" key="6">
    <source>
        <dbReference type="PROSITE" id="PS50842"/>
    </source>
</evidence>
<keyword evidence="5" id="KW-0812">Transmembrane</keyword>
<dbReference type="PANTHER" id="PTHR35497">
    <property type="entry name" value="ACYL-UDP-N-ACETYLGLUCOSAMINE O-ACYLTRANSFERASE"/>
    <property type="match status" value="1"/>
</dbReference>
<evidence type="ECO:0000259" key="7">
    <source>
        <dbReference type="PROSITE" id="PS50843"/>
    </source>
</evidence>
<feature type="domain" description="Expansin-like CBD" evidence="7">
    <location>
        <begin position="152"/>
        <end position="223"/>
    </location>
</feature>
<feature type="region of interest" description="Disordered" evidence="4">
    <location>
        <begin position="385"/>
        <end position="418"/>
    </location>
</feature>
<evidence type="ECO:0000313" key="9">
    <source>
        <dbReference type="Proteomes" id="UP001055439"/>
    </source>
</evidence>
<keyword evidence="2" id="KW-0964">Secreted</keyword>
<dbReference type="Gene3D" id="2.60.40.760">
    <property type="entry name" value="Expansin, cellulose-binding-like domain"/>
    <property type="match status" value="1"/>
</dbReference>
<dbReference type="PANTHER" id="PTHR35497:SF1">
    <property type="entry name" value="ACYL-UDP-N-ACETYLGLUCOSAMINE O-ACYLTRANSFERASE"/>
    <property type="match status" value="1"/>
</dbReference>
<gene>
    <name evidence="8" type="ORF">MUK42_21146</name>
</gene>
<dbReference type="SUPFAM" id="SSF49590">
    <property type="entry name" value="PHL pollen allergen"/>
    <property type="match status" value="1"/>
</dbReference>
<dbReference type="FunFam" id="2.40.40.10:FF:000004">
    <property type="entry name" value="Expansin B3"/>
    <property type="match status" value="1"/>
</dbReference>
<dbReference type="Proteomes" id="UP001055439">
    <property type="component" value="Chromosome 5"/>
</dbReference>
<evidence type="ECO:0000313" key="8">
    <source>
        <dbReference type="EMBL" id="URE06242.1"/>
    </source>
</evidence>
<evidence type="ECO:0000256" key="3">
    <source>
        <dbReference type="RuleBase" id="RU003460"/>
    </source>
</evidence>
<evidence type="ECO:0000256" key="1">
    <source>
        <dbReference type="ARBA" id="ARBA00004613"/>
    </source>
</evidence>
<dbReference type="SUPFAM" id="SSF50685">
    <property type="entry name" value="Barwin-like endoglucanases"/>
    <property type="match status" value="1"/>
</dbReference>
<dbReference type="InterPro" id="IPR036908">
    <property type="entry name" value="RlpA-like_sf"/>
</dbReference>
<dbReference type="PROSITE" id="PS50842">
    <property type="entry name" value="EXPANSIN_EG45"/>
    <property type="match status" value="1"/>
</dbReference>
<evidence type="ECO:0000256" key="2">
    <source>
        <dbReference type="ARBA" id="ARBA00022525"/>
    </source>
</evidence>
<protein>
    <recommendedName>
        <fullName evidence="10">C2H2-type domain-containing protein</fullName>
    </recommendedName>
</protein>
<feature type="compositionally biased region" description="Polar residues" evidence="4">
    <location>
        <begin position="396"/>
        <end position="418"/>
    </location>
</feature>
<dbReference type="GO" id="GO:0005576">
    <property type="term" value="C:extracellular region"/>
    <property type="evidence" value="ECO:0007669"/>
    <property type="project" value="UniProtKB-SubCell"/>
</dbReference>
<dbReference type="CDD" id="cd22275">
    <property type="entry name" value="DPBB_EXPB_N"/>
    <property type="match status" value="1"/>
</dbReference>
<dbReference type="PROSITE" id="PS50843">
    <property type="entry name" value="EXPANSIN_CBD"/>
    <property type="match status" value="1"/>
</dbReference>
<accession>A0A9E7G4R8</accession>
<feature type="transmembrane region" description="Helical" evidence="5">
    <location>
        <begin position="12"/>
        <end position="29"/>
    </location>
</feature>
<dbReference type="EMBL" id="CP097507">
    <property type="protein sequence ID" value="URE06242.1"/>
    <property type="molecule type" value="Genomic_DNA"/>
</dbReference>
<evidence type="ECO:0000256" key="4">
    <source>
        <dbReference type="SAM" id="MobiDB-lite"/>
    </source>
</evidence>
<dbReference type="InterPro" id="IPR007117">
    <property type="entry name" value="Expansin_CBD"/>
</dbReference>